<evidence type="ECO:0000313" key="1">
    <source>
        <dbReference type="EMBL" id="KAH3895138.1"/>
    </source>
</evidence>
<reference evidence="1" key="2">
    <citation type="submission" date="2020-11" db="EMBL/GenBank/DDBJ databases">
        <authorList>
            <person name="McCartney M.A."/>
            <person name="Auch B."/>
            <person name="Kono T."/>
            <person name="Mallez S."/>
            <person name="Becker A."/>
            <person name="Gohl D.M."/>
            <person name="Silverstein K.A.T."/>
            <person name="Koren S."/>
            <person name="Bechman K.B."/>
            <person name="Herman A."/>
            <person name="Abrahante J.E."/>
            <person name="Garbe J."/>
        </authorList>
    </citation>
    <scope>NUCLEOTIDE SEQUENCE</scope>
    <source>
        <strain evidence="1">Duluth1</strain>
        <tissue evidence="1">Whole animal</tissue>
    </source>
</reference>
<reference evidence="1" key="1">
    <citation type="journal article" date="2019" name="bioRxiv">
        <title>The Genome of the Zebra Mussel, Dreissena polymorpha: A Resource for Invasive Species Research.</title>
        <authorList>
            <person name="McCartney M.A."/>
            <person name="Auch B."/>
            <person name="Kono T."/>
            <person name="Mallez S."/>
            <person name="Zhang Y."/>
            <person name="Obille A."/>
            <person name="Becker A."/>
            <person name="Abrahante J.E."/>
            <person name="Garbe J."/>
            <person name="Badalamenti J.P."/>
            <person name="Herman A."/>
            <person name="Mangelson H."/>
            <person name="Liachko I."/>
            <person name="Sullivan S."/>
            <person name="Sone E.D."/>
            <person name="Koren S."/>
            <person name="Silverstein K.A.T."/>
            <person name="Beckman K.B."/>
            <person name="Gohl D.M."/>
        </authorList>
    </citation>
    <scope>NUCLEOTIDE SEQUENCE</scope>
    <source>
        <strain evidence="1">Duluth1</strain>
        <tissue evidence="1">Whole animal</tissue>
    </source>
</reference>
<protein>
    <submittedName>
        <fullName evidence="1">Uncharacterized protein</fullName>
    </submittedName>
</protein>
<accession>A0A9D4S962</accession>
<dbReference type="EMBL" id="JAIWYP010000001">
    <property type="protein sequence ID" value="KAH3895138.1"/>
    <property type="molecule type" value="Genomic_DNA"/>
</dbReference>
<dbReference type="AlphaFoldDB" id="A0A9D4S962"/>
<proteinExistence type="predicted"/>
<gene>
    <name evidence="1" type="ORF">DPMN_019298</name>
</gene>
<dbReference type="Proteomes" id="UP000828390">
    <property type="component" value="Unassembled WGS sequence"/>
</dbReference>
<name>A0A9D4S962_DREPO</name>
<sequence>MYTCRDSLEGGAGVKQIPIEMKADIHLQTLRKTLSNLHEQNHMFACLLFEN</sequence>
<organism evidence="1 2">
    <name type="scientific">Dreissena polymorpha</name>
    <name type="common">Zebra mussel</name>
    <name type="synonym">Mytilus polymorpha</name>
    <dbReference type="NCBI Taxonomy" id="45954"/>
    <lineage>
        <taxon>Eukaryota</taxon>
        <taxon>Metazoa</taxon>
        <taxon>Spiralia</taxon>
        <taxon>Lophotrochozoa</taxon>
        <taxon>Mollusca</taxon>
        <taxon>Bivalvia</taxon>
        <taxon>Autobranchia</taxon>
        <taxon>Heteroconchia</taxon>
        <taxon>Euheterodonta</taxon>
        <taxon>Imparidentia</taxon>
        <taxon>Neoheterodontei</taxon>
        <taxon>Myida</taxon>
        <taxon>Dreissenoidea</taxon>
        <taxon>Dreissenidae</taxon>
        <taxon>Dreissena</taxon>
    </lineage>
</organism>
<comment type="caution">
    <text evidence="1">The sequence shown here is derived from an EMBL/GenBank/DDBJ whole genome shotgun (WGS) entry which is preliminary data.</text>
</comment>
<evidence type="ECO:0000313" key="2">
    <source>
        <dbReference type="Proteomes" id="UP000828390"/>
    </source>
</evidence>
<keyword evidence="2" id="KW-1185">Reference proteome</keyword>